<keyword evidence="2" id="KW-1185">Reference proteome</keyword>
<accession>A0A7U2NR83</accession>
<dbReference type="EMBL" id="CP069045">
    <property type="protein sequence ID" value="QRD07605.1"/>
    <property type="molecule type" value="Genomic_DNA"/>
</dbReference>
<proteinExistence type="predicted"/>
<dbReference type="Proteomes" id="UP000663193">
    <property type="component" value="Chromosome 23"/>
</dbReference>
<protein>
    <submittedName>
        <fullName evidence="1">Uncharacterized protein</fullName>
    </submittedName>
</protein>
<evidence type="ECO:0000313" key="1">
    <source>
        <dbReference type="EMBL" id="QRD07605.1"/>
    </source>
</evidence>
<dbReference type="AlphaFoldDB" id="A0A7U2NR83"/>
<evidence type="ECO:0000313" key="2">
    <source>
        <dbReference type="Proteomes" id="UP000663193"/>
    </source>
</evidence>
<organism evidence="1 2">
    <name type="scientific">Phaeosphaeria nodorum (strain SN15 / ATCC MYA-4574 / FGSC 10173)</name>
    <name type="common">Glume blotch fungus</name>
    <name type="synonym">Parastagonospora nodorum</name>
    <dbReference type="NCBI Taxonomy" id="321614"/>
    <lineage>
        <taxon>Eukaryota</taxon>
        <taxon>Fungi</taxon>
        <taxon>Dikarya</taxon>
        <taxon>Ascomycota</taxon>
        <taxon>Pezizomycotina</taxon>
        <taxon>Dothideomycetes</taxon>
        <taxon>Pleosporomycetidae</taxon>
        <taxon>Pleosporales</taxon>
        <taxon>Pleosporineae</taxon>
        <taxon>Phaeosphaeriaceae</taxon>
        <taxon>Parastagonospora</taxon>
    </lineage>
</organism>
<sequence length="58" mass="6642">MAITEICFKLLWRLLCEGCQSRDKSRETLIDRDGLSPFCPISHFIKRLQLSEGIQASS</sequence>
<name>A0A7U2NR83_PHANO</name>
<reference evidence="2" key="1">
    <citation type="journal article" date="2021" name="BMC Genomics">
        <title>Chromosome-level genome assembly and manually-curated proteome of model necrotroph Parastagonospora nodorum Sn15 reveals a genome-wide trove of candidate effector homologs, and redundancy of virulence-related functions within an accessory chromosome.</title>
        <authorList>
            <person name="Bertazzoni S."/>
            <person name="Jones D.A.B."/>
            <person name="Phan H.T."/>
            <person name="Tan K.-C."/>
            <person name="Hane J.K."/>
        </authorList>
    </citation>
    <scope>NUCLEOTIDE SEQUENCE [LARGE SCALE GENOMIC DNA]</scope>
    <source>
        <strain evidence="2">SN15 / ATCC MYA-4574 / FGSC 10173)</strain>
    </source>
</reference>
<dbReference type="VEuPathDB" id="FungiDB:JI435_162850"/>
<gene>
    <name evidence="1" type="ORF">JI435_162850</name>
</gene>